<organism evidence="1 2">
    <name type="scientific">Actinoplanes flavus</name>
    <dbReference type="NCBI Taxonomy" id="2820290"/>
    <lineage>
        <taxon>Bacteria</taxon>
        <taxon>Bacillati</taxon>
        <taxon>Actinomycetota</taxon>
        <taxon>Actinomycetes</taxon>
        <taxon>Micromonosporales</taxon>
        <taxon>Micromonosporaceae</taxon>
        <taxon>Actinoplanes</taxon>
    </lineage>
</organism>
<reference evidence="1 2" key="1">
    <citation type="submission" date="2021-03" db="EMBL/GenBank/DDBJ databases">
        <title>Actinoplanes flavus sp. nov., a novel actinomycete isolated from Coconut Palm rhizosphere soil.</title>
        <authorList>
            <person name="Luo X."/>
        </authorList>
    </citation>
    <scope>NUCLEOTIDE SEQUENCE [LARGE SCALE GENOMIC DNA]</scope>
    <source>
        <strain evidence="1 2">NEAU-H7</strain>
    </source>
</reference>
<dbReference type="EMBL" id="JAGFNS010000046">
    <property type="protein sequence ID" value="MBO3743816.1"/>
    <property type="molecule type" value="Genomic_DNA"/>
</dbReference>
<dbReference type="Proteomes" id="UP000679690">
    <property type="component" value="Unassembled WGS sequence"/>
</dbReference>
<sequence>MPVIMILRLKADPAAVEETARTHADTLNEIARLGREAGAVRHTFAGRDGEVLVIDEWPDEATFQEFFDNQPDIPRIMQAAGVQGPPEISFYRKLDTTDQF</sequence>
<proteinExistence type="predicted"/>
<comment type="caution">
    <text evidence="1">The sequence shown here is derived from an EMBL/GenBank/DDBJ whole genome shotgun (WGS) entry which is preliminary data.</text>
</comment>
<name>A0ABS3UZ24_9ACTN</name>
<gene>
    <name evidence="1" type="ORF">J5X75_40595</name>
</gene>
<evidence type="ECO:0000313" key="2">
    <source>
        <dbReference type="Proteomes" id="UP000679690"/>
    </source>
</evidence>
<accession>A0ABS3UZ24</accession>
<evidence type="ECO:0000313" key="1">
    <source>
        <dbReference type="EMBL" id="MBO3743816.1"/>
    </source>
</evidence>
<dbReference type="RefSeq" id="WP_208473056.1">
    <property type="nucleotide sequence ID" value="NZ_JAGFNS010000046.1"/>
</dbReference>
<evidence type="ECO:0008006" key="3">
    <source>
        <dbReference type="Google" id="ProtNLM"/>
    </source>
</evidence>
<protein>
    <recommendedName>
        <fullName evidence="3">Antibiotic biosynthesis monooxygenase</fullName>
    </recommendedName>
</protein>
<keyword evidence="2" id="KW-1185">Reference proteome</keyword>